<dbReference type="HOGENOM" id="CLU_2965033_0_0_1"/>
<accession>A0A0E0NR68</accession>
<reference evidence="1" key="2">
    <citation type="submission" date="2015-06" db="UniProtKB">
        <authorList>
            <consortium name="EnsemblPlants"/>
        </authorList>
    </citation>
    <scope>IDENTIFICATION</scope>
</reference>
<proteinExistence type="predicted"/>
<evidence type="ECO:0000313" key="2">
    <source>
        <dbReference type="Proteomes" id="UP000008022"/>
    </source>
</evidence>
<keyword evidence="2" id="KW-1185">Reference proteome</keyword>
<reference evidence="2" key="1">
    <citation type="submission" date="2013-06" db="EMBL/GenBank/DDBJ databases">
        <authorList>
            <person name="Zhao Q."/>
        </authorList>
    </citation>
    <scope>NUCLEOTIDE SEQUENCE</scope>
    <source>
        <strain evidence="2">cv. W1943</strain>
    </source>
</reference>
<sequence>MPVALAAAAVARCNFPLHPGSTCGTIHVTRILWTEKYFLKEEMICGMLHSWIARYIIIS</sequence>
<evidence type="ECO:0000313" key="1">
    <source>
        <dbReference type="EnsemblPlants" id="ORUFI03G07490.1"/>
    </source>
</evidence>
<dbReference type="Gramene" id="ORUFI03G07490.1">
    <property type="protein sequence ID" value="ORUFI03G07490.1"/>
    <property type="gene ID" value="ORUFI03G07490"/>
</dbReference>
<dbReference type="AlphaFoldDB" id="A0A0E0NR68"/>
<name>A0A0E0NR68_ORYRU</name>
<organism evidence="1 2">
    <name type="scientific">Oryza rufipogon</name>
    <name type="common">Brownbeard rice</name>
    <name type="synonym">Asian wild rice</name>
    <dbReference type="NCBI Taxonomy" id="4529"/>
    <lineage>
        <taxon>Eukaryota</taxon>
        <taxon>Viridiplantae</taxon>
        <taxon>Streptophyta</taxon>
        <taxon>Embryophyta</taxon>
        <taxon>Tracheophyta</taxon>
        <taxon>Spermatophyta</taxon>
        <taxon>Magnoliopsida</taxon>
        <taxon>Liliopsida</taxon>
        <taxon>Poales</taxon>
        <taxon>Poaceae</taxon>
        <taxon>BOP clade</taxon>
        <taxon>Oryzoideae</taxon>
        <taxon>Oryzeae</taxon>
        <taxon>Oryzinae</taxon>
        <taxon>Oryza</taxon>
    </lineage>
</organism>
<dbReference type="Proteomes" id="UP000008022">
    <property type="component" value="Unassembled WGS sequence"/>
</dbReference>
<dbReference type="EnsemblPlants" id="ORUFI03G07490.1">
    <property type="protein sequence ID" value="ORUFI03G07490.1"/>
    <property type="gene ID" value="ORUFI03G07490"/>
</dbReference>
<protein>
    <submittedName>
        <fullName evidence="1">Uncharacterized protein</fullName>
    </submittedName>
</protein>